<organism evidence="6 7">
    <name type="scientific">Salinisphaera hydrothermalis (strain C41B8)</name>
    <dbReference type="NCBI Taxonomy" id="1304275"/>
    <lineage>
        <taxon>Bacteria</taxon>
        <taxon>Pseudomonadati</taxon>
        <taxon>Pseudomonadota</taxon>
        <taxon>Gammaproteobacteria</taxon>
        <taxon>Salinisphaerales</taxon>
        <taxon>Salinisphaeraceae</taxon>
        <taxon>Salinisphaera</taxon>
    </lineage>
</organism>
<dbReference type="Gene3D" id="3.40.50.2300">
    <property type="match status" value="2"/>
</dbReference>
<dbReference type="eggNOG" id="COG1879">
    <property type="taxonomic scope" value="Bacteria"/>
</dbReference>
<feature type="chain" id="PRO_5001776578" evidence="4">
    <location>
        <begin position="28"/>
        <end position="349"/>
    </location>
</feature>
<dbReference type="Proteomes" id="UP000028302">
    <property type="component" value="Unassembled WGS sequence"/>
</dbReference>
<name>A0A084IM52_SALHC</name>
<evidence type="ECO:0000259" key="5">
    <source>
        <dbReference type="Pfam" id="PF13407"/>
    </source>
</evidence>
<comment type="similarity">
    <text evidence="2">Belongs to the bacterial solute-binding protein 2 family.</text>
</comment>
<dbReference type="GO" id="GO:0030246">
    <property type="term" value="F:carbohydrate binding"/>
    <property type="evidence" value="ECO:0007669"/>
    <property type="project" value="UniProtKB-ARBA"/>
</dbReference>
<dbReference type="InterPro" id="IPR025997">
    <property type="entry name" value="SBP_2_dom"/>
</dbReference>
<proteinExistence type="inferred from homology"/>
<evidence type="ECO:0000256" key="4">
    <source>
        <dbReference type="SAM" id="SignalP"/>
    </source>
</evidence>
<sequence length="349" mass="37279">MKSSFIKRAGAALLAFGCVALAGPALAAQANSNDSSKKPVTVGFTVYAMSGWVSSGKEGVDKVAKANNVDLRWASADGSVASQVAQVKQFISQNVDAIIIDPVDSSALGPQIKEARDKGIKVIGTNVKIFPPGEQYLTSYVGPDDVLAGENETKALVEKIGGKGNVVILKGPLGQSATIDRTKGIENVLKQHPGIKVLAQRPGDWKREEGYNITASWLSRYGTKIDGIISENDDMAVGAIRAMRQRRITNVPVVGVDGIEAGLKNVASGRQLVTNLQNAPLQLGMALQVAVNAVHGQSVPKKIMIHMPVVTHDNADKYMKQMYDNRQQFIDGLPELINKNLASGHYGQQ</sequence>
<gene>
    <name evidence="6" type="ORF">C41B8_08220</name>
</gene>
<dbReference type="GO" id="GO:0055085">
    <property type="term" value="P:transmembrane transport"/>
    <property type="evidence" value="ECO:0007669"/>
    <property type="project" value="UniProtKB-ARBA"/>
</dbReference>
<reference evidence="6 7" key="1">
    <citation type="submission" date="2013-03" db="EMBL/GenBank/DDBJ databases">
        <title>Salinisphaera hydrothermalis C41B8 Genome Sequencing.</title>
        <authorList>
            <person name="Li C."/>
            <person name="Lai Q."/>
            <person name="Shao Z."/>
        </authorList>
    </citation>
    <scope>NUCLEOTIDE SEQUENCE [LARGE SCALE GENOMIC DNA]</scope>
    <source>
        <strain evidence="6 7">C41B8</strain>
    </source>
</reference>
<dbReference type="GO" id="GO:0030313">
    <property type="term" value="C:cell envelope"/>
    <property type="evidence" value="ECO:0007669"/>
    <property type="project" value="UniProtKB-SubCell"/>
</dbReference>
<dbReference type="PANTHER" id="PTHR46847:SF1">
    <property type="entry name" value="D-ALLOSE-BINDING PERIPLASMIC PROTEIN-RELATED"/>
    <property type="match status" value="1"/>
</dbReference>
<dbReference type="InterPro" id="IPR028082">
    <property type="entry name" value="Peripla_BP_I"/>
</dbReference>
<comment type="subcellular location">
    <subcellularLocation>
        <location evidence="1">Cell envelope</location>
    </subcellularLocation>
</comment>
<protein>
    <submittedName>
        <fullName evidence="6">Periplasmic binding protein/LacI transcriptional regulator</fullName>
    </submittedName>
</protein>
<dbReference type="PATRIC" id="fig|1304275.5.peg.1676"/>
<dbReference type="SUPFAM" id="SSF53822">
    <property type="entry name" value="Periplasmic binding protein-like I"/>
    <property type="match status" value="1"/>
</dbReference>
<keyword evidence="7" id="KW-1185">Reference proteome</keyword>
<evidence type="ECO:0000313" key="7">
    <source>
        <dbReference type="Proteomes" id="UP000028302"/>
    </source>
</evidence>
<evidence type="ECO:0000256" key="1">
    <source>
        <dbReference type="ARBA" id="ARBA00004196"/>
    </source>
</evidence>
<dbReference type="RefSeq" id="WP_037336509.1">
    <property type="nucleotide sequence ID" value="NZ_APNK01000009.1"/>
</dbReference>
<dbReference type="Pfam" id="PF13407">
    <property type="entry name" value="Peripla_BP_4"/>
    <property type="match status" value="1"/>
</dbReference>
<comment type="caution">
    <text evidence="6">The sequence shown here is derived from an EMBL/GenBank/DDBJ whole genome shotgun (WGS) entry which is preliminary data.</text>
</comment>
<dbReference type="STRING" id="1304275.C41B8_08220"/>
<evidence type="ECO:0000256" key="3">
    <source>
        <dbReference type="ARBA" id="ARBA00022729"/>
    </source>
</evidence>
<keyword evidence="3 4" id="KW-0732">Signal</keyword>
<feature type="signal peptide" evidence="4">
    <location>
        <begin position="1"/>
        <end position="27"/>
    </location>
</feature>
<dbReference type="CDD" id="cd06313">
    <property type="entry name" value="PBP1_ABC_ThpA_XypA"/>
    <property type="match status" value="1"/>
</dbReference>
<dbReference type="PANTHER" id="PTHR46847">
    <property type="entry name" value="D-ALLOSE-BINDING PERIPLASMIC PROTEIN-RELATED"/>
    <property type="match status" value="1"/>
</dbReference>
<evidence type="ECO:0000256" key="2">
    <source>
        <dbReference type="ARBA" id="ARBA00007639"/>
    </source>
</evidence>
<evidence type="ECO:0000313" key="6">
    <source>
        <dbReference type="EMBL" id="KEZ77786.1"/>
    </source>
</evidence>
<feature type="domain" description="Periplasmic binding protein" evidence="5">
    <location>
        <begin position="43"/>
        <end position="297"/>
    </location>
</feature>
<accession>A0A084IM52</accession>
<dbReference type="EMBL" id="APNK01000009">
    <property type="protein sequence ID" value="KEZ77786.1"/>
    <property type="molecule type" value="Genomic_DNA"/>
</dbReference>
<dbReference type="AlphaFoldDB" id="A0A084IM52"/>